<gene>
    <name evidence="2" type="ORF">WA1_51385</name>
</gene>
<comment type="caution">
    <text evidence="2">The sequence shown here is derived from an EMBL/GenBank/DDBJ whole genome shotgun (WGS) entry which is preliminary data.</text>
</comment>
<dbReference type="RefSeq" id="WP_017740862.1">
    <property type="nucleotide sequence ID" value="NZ_KQ976356.1"/>
</dbReference>
<dbReference type="OrthoDB" id="486569at2"/>
<sequence>METTFKVIDALLYILIYGFSCLFILAFVLEMQVAFINHVSGHLQPQKSTVELEIKSENKSEFQPNLLPESNLQPVKPLPKSKNVQLRKLCDKAGIDWYYTSVNPKTNRKRHMTITEMEAALSTNQINIAV</sequence>
<accession>A0A139WQ96</accession>
<organism evidence="2 3">
    <name type="scientific">Scytonema hofmannii PCC 7110</name>
    <dbReference type="NCBI Taxonomy" id="128403"/>
    <lineage>
        <taxon>Bacteria</taxon>
        <taxon>Bacillati</taxon>
        <taxon>Cyanobacteriota</taxon>
        <taxon>Cyanophyceae</taxon>
        <taxon>Nostocales</taxon>
        <taxon>Scytonemataceae</taxon>
        <taxon>Scytonema</taxon>
    </lineage>
</organism>
<feature type="transmembrane region" description="Helical" evidence="1">
    <location>
        <begin position="12"/>
        <end position="29"/>
    </location>
</feature>
<proteinExistence type="predicted"/>
<reference evidence="2 3" key="1">
    <citation type="journal article" date="2013" name="Genome Biol. Evol.">
        <title>Genomes of Stigonematalean cyanobacteria (subsection V) and the evolution of oxygenic photosynthesis from prokaryotes to plastids.</title>
        <authorList>
            <person name="Dagan T."/>
            <person name="Roettger M."/>
            <person name="Stucken K."/>
            <person name="Landan G."/>
            <person name="Koch R."/>
            <person name="Major P."/>
            <person name="Gould S.B."/>
            <person name="Goremykin V.V."/>
            <person name="Rippka R."/>
            <person name="Tandeau de Marsac N."/>
            <person name="Gugger M."/>
            <person name="Lockhart P.J."/>
            <person name="Allen J.F."/>
            <person name="Brune I."/>
            <person name="Maus I."/>
            <person name="Puhler A."/>
            <person name="Martin W.F."/>
        </authorList>
    </citation>
    <scope>NUCLEOTIDE SEQUENCE [LARGE SCALE GENOMIC DNA]</scope>
    <source>
        <strain evidence="2 3">PCC 7110</strain>
    </source>
</reference>
<keyword evidence="3" id="KW-1185">Reference proteome</keyword>
<dbReference type="Proteomes" id="UP000076925">
    <property type="component" value="Unassembled WGS sequence"/>
</dbReference>
<keyword evidence="1" id="KW-0472">Membrane</keyword>
<evidence type="ECO:0000313" key="2">
    <source>
        <dbReference type="EMBL" id="KYC34602.1"/>
    </source>
</evidence>
<dbReference type="EMBL" id="ANNX02000078">
    <property type="protein sequence ID" value="KYC34602.1"/>
    <property type="molecule type" value="Genomic_DNA"/>
</dbReference>
<evidence type="ECO:0000256" key="1">
    <source>
        <dbReference type="SAM" id="Phobius"/>
    </source>
</evidence>
<keyword evidence="1" id="KW-1133">Transmembrane helix</keyword>
<evidence type="ECO:0000313" key="3">
    <source>
        <dbReference type="Proteomes" id="UP000076925"/>
    </source>
</evidence>
<dbReference type="AlphaFoldDB" id="A0A139WQ96"/>
<protein>
    <submittedName>
        <fullName evidence="2">Uncharacterized protein</fullName>
    </submittedName>
</protein>
<keyword evidence="1" id="KW-0812">Transmembrane</keyword>
<name>A0A139WQ96_9CYAN</name>